<dbReference type="Pfam" id="PF13556">
    <property type="entry name" value="HTH_30"/>
    <property type="match status" value="1"/>
</dbReference>
<organism evidence="2 3">
    <name type="scientific">Lysinibacillus agricola</name>
    <dbReference type="NCBI Taxonomy" id="2590012"/>
    <lineage>
        <taxon>Bacteria</taxon>
        <taxon>Bacillati</taxon>
        <taxon>Bacillota</taxon>
        <taxon>Bacilli</taxon>
        <taxon>Bacillales</taxon>
        <taxon>Bacillaceae</taxon>
        <taxon>Lysinibacillus</taxon>
    </lineage>
</organism>
<dbReference type="InterPro" id="IPR051448">
    <property type="entry name" value="CdaR-like_regulators"/>
</dbReference>
<protein>
    <submittedName>
        <fullName evidence="2">Helix-turn-helix domain-containing protein</fullName>
    </submittedName>
</protein>
<dbReference type="EMBL" id="CP067341">
    <property type="protein sequence ID" value="QQP12800.1"/>
    <property type="molecule type" value="Genomic_DNA"/>
</dbReference>
<feature type="domain" description="PucR C-terminal helix-turn-helix" evidence="1">
    <location>
        <begin position="223"/>
        <end position="279"/>
    </location>
</feature>
<dbReference type="Gene3D" id="1.10.10.2840">
    <property type="entry name" value="PucR C-terminal helix-turn-helix domain"/>
    <property type="match status" value="1"/>
</dbReference>
<name>A0ABX7AUH6_9BACI</name>
<gene>
    <name evidence="2" type="ORF">FJQ98_01520</name>
</gene>
<dbReference type="Proteomes" id="UP000596049">
    <property type="component" value="Chromosome"/>
</dbReference>
<dbReference type="InterPro" id="IPR009057">
    <property type="entry name" value="Homeodomain-like_sf"/>
</dbReference>
<dbReference type="InterPro" id="IPR025736">
    <property type="entry name" value="PucR_C-HTH_dom"/>
</dbReference>
<dbReference type="InterPro" id="IPR042070">
    <property type="entry name" value="PucR_C-HTH_sf"/>
</dbReference>
<dbReference type="PANTHER" id="PTHR33744:SF15">
    <property type="entry name" value="CARBOHYDRATE DIACID REGULATOR"/>
    <property type="match status" value="1"/>
</dbReference>
<proteinExistence type="predicted"/>
<evidence type="ECO:0000259" key="1">
    <source>
        <dbReference type="Pfam" id="PF13556"/>
    </source>
</evidence>
<sequence>MNYQKLQQRFPLLRPFSGETEGYLFNFDDQLFEIPKHTITQSELELLRIFSGPITLPNDYDTAWLDYLTDQTSEAPTAIHKHRILFLHFDKAFTAPNLLRTAFEALLGKGIILISLNPQLFAIIECIEEDDLLNFSHYLDLLLEDLETSFKIFVSDVMPDITFTKKHFNWFVDIQQSLWSYTTKHVLTQQELLVPYLSLQLGVQEKNIFISSVLKEATSQHDLVQTIKQLIKYEGNISLAAKKMFMHRNTLQNRLEKFQQLTQKDIRQFEHRLEVFLAISFLESM</sequence>
<reference evidence="2 3" key="1">
    <citation type="submission" date="2020-01" db="EMBL/GenBank/DDBJ databases">
        <authorList>
            <person name="Liu G."/>
            <person name="Liu B."/>
        </authorList>
    </citation>
    <scope>NUCLEOTIDE SEQUENCE [LARGE SCALE GENOMIC DNA]</scope>
    <source>
        <strain evidence="2 3">FJAT-51161</strain>
    </source>
</reference>
<dbReference type="RefSeq" id="WP_053596618.1">
    <property type="nucleotide sequence ID" value="NZ_CP067341.1"/>
</dbReference>
<evidence type="ECO:0000313" key="2">
    <source>
        <dbReference type="EMBL" id="QQP12800.1"/>
    </source>
</evidence>
<dbReference type="SUPFAM" id="SSF46689">
    <property type="entry name" value="Homeodomain-like"/>
    <property type="match status" value="1"/>
</dbReference>
<evidence type="ECO:0000313" key="3">
    <source>
        <dbReference type="Proteomes" id="UP000596049"/>
    </source>
</evidence>
<dbReference type="PANTHER" id="PTHR33744">
    <property type="entry name" value="CARBOHYDRATE DIACID REGULATOR"/>
    <property type="match status" value="1"/>
</dbReference>
<keyword evidence="3" id="KW-1185">Reference proteome</keyword>
<accession>A0ABX7AUH6</accession>